<sequence>MGLAGRGRAQDAAANAVGAERGILTSVSGHTLCLPVPTVSHGRCPVAPCGAGHACPQPSDVREWRGPALLQPPSVPKGAPPELGAQGTWATSRVQEAGAWNCVAPGSLTHPDPFKMPATSSAPPHFLSPLLPKSDIGREHCRFPSLSLCHMTNISVFLPNDPGATATWILFPESDPNRPAAATDLHCWLHHVDHVSCRWGRGPGAPSDVQYRMFWRDARQGRDRDRECPRYDVMGMGGARLGCTLDAVLPTLMMVTVTGSSGQGPVSCSDTAVDLQAAEVLTPPTLRAKCNGSDTALVSWVMRSRFHRGFEFQLEIRKGPHSELETEHTSESHFRVRIPGSASFRVRAKPSDIADFSAWSQVAELGVCSHPSQTSRTPWGRKRSPQSCVGGSTARGMRGDASDGGLSCQLPIKAGPAATLPLPPQTRSGAAVTRGPPLSFADRKWGCQSPGASPLSVTHRK</sequence>
<evidence type="ECO:0000256" key="5">
    <source>
        <dbReference type="ARBA" id="ARBA00023136"/>
    </source>
</evidence>
<dbReference type="InterPro" id="IPR013783">
    <property type="entry name" value="Ig-like_fold"/>
</dbReference>
<feature type="domain" description="Type I cytokine receptor cytokine-binding" evidence="9">
    <location>
        <begin position="184"/>
        <end position="277"/>
    </location>
</feature>
<comment type="subcellular location">
    <subcellularLocation>
        <location evidence="1">Membrane</location>
        <topology evidence="1">Single-pass type I membrane protein</topology>
    </subcellularLocation>
</comment>
<dbReference type="GeneID" id="110343149"/>
<dbReference type="Gene3D" id="2.60.40.3850">
    <property type="match status" value="1"/>
</dbReference>
<dbReference type="SUPFAM" id="SSF49265">
    <property type="entry name" value="Fibronectin type III"/>
    <property type="match status" value="1"/>
</dbReference>
<dbReference type="Gene3D" id="2.60.40.10">
    <property type="entry name" value="Immunoglobulins"/>
    <property type="match status" value="2"/>
</dbReference>
<keyword evidence="10" id="KW-1185">Reference proteome</keyword>
<evidence type="ECO:0000313" key="11">
    <source>
        <dbReference type="RefSeq" id="XP_040597123.1"/>
    </source>
</evidence>
<name>A0ABM2X2W0_MESAU</name>
<keyword evidence="6" id="KW-0675">Receptor</keyword>
<organism evidence="10 11">
    <name type="scientific">Mesocricetus auratus</name>
    <name type="common">Golden hamster</name>
    <dbReference type="NCBI Taxonomy" id="10036"/>
    <lineage>
        <taxon>Eukaryota</taxon>
        <taxon>Metazoa</taxon>
        <taxon>Chordata</taxon>
        <taxon>Craniata</taxon>
        <taxon>Vertebrata</taxon>
        <taxon>Euteleostomi</taxon>
        <taxon>Mammalia</taxon>
        <taxon>Eutheria</taxon>
        <taxon>Euarchontoglires</taxon>
        <taxon>Glires</taxon>
        <taxon>Rodentia</taxon>
        <taxon>Myomorpha</taxon>
        <taxon>Muroidea</taxon>
        <taxon>Cricetidae</taxon>
        <taxon>Cricetinae</taxon>
        <taxon>Mesocricetus</taxon>
    </lineage>
</organism>
<evidence type="ECO:0000313" key="10">
    <source>
        <dbReference type="Proteomes" id="UP000886700"/>
    </source>
</evidence>
<reference evidence="11" key="1">
    <citation type="submission" date="2025-08" db="UniProtKB">
        <authorList>
            <consortium name="RefSeq"/>
        </authorList>
    </citation>
    <scope>IDENTIFICATION</scope>
    <source>
        <tissue evidence="11">Liver</tissue>
    </source>
</reference>
<protein>
    <submittedName>
        <fullName evidence="11">Uncharacterized protein LOC110343149 isoform X1</fullName>
    </submittedName>
</protein>
<evidence type="ECO:0000259" key="9">
    <source>
        <dbReference type="Pfam" id="PF09240"/>
    </source>
</evidence>
<dbReference type="InterPro" id="IPR015321">
    <property type="entry name" value="TypeI_recpt_CBD"/>
</dbReference>
<dbReference type="Proteomes" id="UP000886700">
    <property type="component" value="Unplaced"/>
</dbReference>
<keyword evidence="4" id="KW-1133">Transmembrane helix</keyword>
<dbReference type="Pfam" id="PF09240">
    <property type="entry name" value="IL6Ra-bind"/>
    <property type="match status" value="1"/>
</dbReference>
<proteinExistence type="predicted"/>
<dbReference type="PROSITE" id="PS01356">
    <property type="entry name" value="HEMATOPO_REC_S_F2"/>
    <property type="match status" value="1"/>
</dbReference>
<feature type="region of interest" description="Disordered" evidence="8">
    <location>
        <begin position="371"/>
        <end position="404"/>
    </location>
</feature>
<keyword evidence="3" id="KW-0732">Signal</keyword>
<keyword evidence="7" id="KW-0325">Glycoprotein</keyword>
<feature type="region of interest" description="Disordered" evidence="8">
    <location>
        <begin position="417"/>
        <end position="461"/>
    </location>
</feature>
<evidence type="ECO:0000256" key="3">
    <source>
        <dbReference type="ARBA" id="ARBA00022729"/>
    </source>
</evidence>
<dbReference type="RefSeq" id="XP_040597123.1">
    <property type="nucleotide sequence ID" value="XM_040741189.1"/>
</dbReference>
<keyword evidence="5" id="KW-0472">Membrane</keyword>
<keyword evidence="2" id="KW-0812">Transmembrane</keyword>
<accession>A0ABM2X2W0</accession>
<evidence type="ECO:0000256" key="1">
    <source>
        <dbReference type="ARBA" id="ARBA00004479"/>
    </source>
</evidence>
<evidence type="ECO:0000256" key="6">
    <source>
        <dbReference type="ARBA" id="ARBA00023170"/>
    </source>
</evidence>
<evidence type="ECO:0000256" key="8">
    <source>
        <dbReference type="SAM" id="MobiDB-lite"/>
    </source>
</evidence>
<evidence type="ECO:0000256" key="7">
    <source>
        <dbReference type="ARBA" id="ARBA00023180"/>
    </source>
</evidence>
<gene>
    <name evidence="11" type="primary">LOC110343149</name>
</gene>
<dbReference type="InterPro" id="IPR036116">
    <property type="entry name" value="FN3_sf"/>
</dbReference>
<evidence type="ECO:0000256" key="2">
    <source>
        <dbReference type="ARBA" id="ARBA00022692"/>
    </source>
</evidence>
<dbReference type="InterPro" id="IPR003532">
    <property type="entry name" value="Short_hematopoietin_rcpt_2_CS"/>
</dbReference>
<evidence type="ECO:0000256" key="4">
    <source>
        <dbReference type="ARBA" id="ARBA00022989"/>
    </source>
</evidence>